<dbReference type="EMBL" id="OZ034820">
    <property type="protein sequence ID" value="CAL1398724.1"/>
    <property type="molecule type" value="Genomic_DNA"/>
</dbReference>
<evidence type="ECO:0000256" key="1">
    <source>
        <dbReference type="SAM" id="MobiDB-lite"/>
    </source>
</evidence>
<keyword evidence="3" id="KW-1185">Reference proteome</keyword>
<dbReference type="AlphaFoldDB" id="A0AAV2FL91"/>
<feature type="region of interest" description="Disordered" evidence="1">
    <location>
        <begin position="1"/>
        <end position="25"/>
    </location>
</feature>
<evidence type="ECO:0000313" key="3">
    <source>
        <dbReference type="Proteomes" id="UP001497516"/>
    </source>
</evidence>
<reference evidence="2 3" key="1">
    <citation type="submission" date="2024-04" db="EMBL/GenBank/DDBJ databases">
        <authorList>
            <person name="Fracassetti M."/>
        </authorList>
    </citation>
    <scope>NUCLEOTIDE SEQUENCE [LARGE SCALE GENOMIC DNA]</scope>
</reference>
<protein>
    <submittedName>
        <fullName evidence="2">Uncharacterized protein</fullName>
    </submittedName>
</protein>
<name>A0AAV2FL91_9ROSI</name>
<proteinExistence type="predicted"/>
<sequence length="144" mass="16265">MGRCSTTPHLPLGPERRSGSMRELGPSPLSYCQSRRWRFVKGNFQDLLGPSPLSFSGRKLELEISWAGPASCPPGTLMELELGKDSFGRNKRTWTGINSRILWGQKLESSSANWRLGPGSWKRFEIDRRASLEARTCHKLNTNF</sequence>
<organism evidence="2 3">
    <name type="scientific">Linum trigynum</name>
    <dbReference type="NCBI Taxonomy" id="586398"/>
    <lineage>
        <taxon>Eukaryota</taxon>
        <taxon>Viridiplantae</taxon>
        <taxon>Streptophyta</taxon>
        <taxon>Embryophyta</taxon>
        <taxon>Tracheophyta</taxon>
        <taxon>Spermatophyta</taxon>
        <taxon>Magnoliopsida</taxon>
        <taxon>eudicotyledons</taxon>
        <taxon>Gunneridae</taxon>
        <taxon>Pentapetalae</taxon>
        <taxon>rosids</taxon>
        <taxon>fabids</taxon>
        <taxon>Malpighiales</taxon>
        <taxon>Linaceae</taxon>
        <taxon>Linum</taxon>
    </lineage>
</organism>
<evidence type="ECO:0000313" key="2">
    <source>
        <dbReference type="EMBL" id="CAL1398724.1"/>
    </source>
</evidence>
<gene>
    <name evidence="2" type="ORF">LTRI10_LOCUS38942</name>
</gene>
<dbReference type="Proteomes" id="UP001497516">
    <property type="component" value="Chromosome 7"/>
</dbReference>
<accession>A0AAV2FL91</accession>